<reference evidence="1" key="1">
    <citation type="journal article" date="2012" name="PLoS ONE">
        <title>Gene sets for utilization of primary and secondary nutrition supplies in the distal gut of endangered iberian lynx.</title>
        <authorList>
            <person name="Alcaide M."/>
            <person name="Messina E."/>
            <person name="Richter M."/>
            <person name="Bargiela R."/>
            <person name="Peplies J."/>
            <person name="Huws S.A."/>
            <person name="Newbold C.J."/>
            <person name="Golyshin P.N."/>
            <person name="Simon M.A."/>
            <person name="Lopez G."/>
            <person name="Yakimov M.M."/>
            <person name="Ferrer M."/>
        </authorList>
    </citation>
    <scope>NUCLEOTIDE SEQUENCE</scope>
</reference>
<dbReference type="EMBL" id="AMCI01002659">
    <property type="protein sequence ID" value="EJX02155.1"/>
    <property type="molecule type" value="Genomic_DNA"/>
</dbReference>
<dbReference type="AlphaFoldDB" id="J9GQ64"/>
<name>J9GQ64_9ZZZZ</name>
<proteinExistence type="predicted"/>
<protein>
    <submittedName>
        <fullName evidence="1">Uncharacterized protein</fullName>
    </submittedName>
</protein>
<evidence type="ECO:0000313" key="1">
    <source>
        <dbReference type="EMBL" id="EJX02155.1"/>
    </source>
</evidence>
<feature type="non-terminal residue" evidence="1">
    <location>
        <position position="32"/>
    </location>
</feature>
<gene>
    <name evidence="1" type="ORF">EVA_09740</name>
</gene>
<comment type="caution">
    <text evidence="1">The sequence shown here is derived from an EMBL/GenBank/DDBJ whole genome shotgun (WGS) entry which is preliminary data.</text>
</comment>
<sequence length="32" mass="3487">MAQSPANRTPNTVVADVLAQMPAEKQAEYNKL</sequence>
<accession>J9GQ64</accession>
<organism evidence="1">
    <name type="scientific">gut metagenome</name>
    <dbReference type="NCBI Taxonomy" id="749906"/>
    <lineage>
        <taxon>unclassified sequences</taxon>
        <taxon>metagenomes</taxon>
        <taxon>organismal metagenomes</taxon>
    </lineage>
</organism>